<keyword evidence="1 3" id="KW-0808">Transferase</keyword>
<dbReference type="InterPro" id="IPR050769">
    <property type="entry name" value="NAT_camello-type"/>
</dbReference>
<feature type="domain" description="N-acetyltransferase" evidence="2">
    <location>
        <begin position="15"/>
        <end position="172"/>
    </location>
</feature>
<evidence type="ECO:0000256" key="1">
    <source>
        <dbReference type="ARBA" id="ARBA00022679"/>
    </source>
</evidence>
<evidence type="ECO:0000313" key="3">
    <source>
        <dbReference type="EMBL" id="MBA1157508.1"/>
    </source>
</evidence>
<proteinExistence type="predicted"/>
<dbReference type="Pfam" id="PF00583">
    <property type="entry name" value="Acetyltransf_1"/>
    <property type="match status" value="1"/>
</dbReference>
<gene>
    <name evidence="3" type="ORF">H0S73_15390</name>
</gene>
<dbReference type="PROSITE" id="PS51186">
    <property type="entry name" value="GNAT"/>
    <property type="match status" value="1"/>
</dbReference>
<organism evidence="3 4">
    <name type="scientific">Microvirga mediterraneensis</name>
    <dbReference type="NCBI Taxonomy" id="2754695"/>
    <lineage>
        <taxon>Bacteria</taxon>
        <taxon>Pseudomonadati</taxon>
        <taxon>Pseudomonadota</taxon>
        <taxon>Alphaproteobacteria</taxon>
        <taxon>Hyphomicrobiales</taxon>
        <taxon>Methylobacteriaceae</taxon>
        <taxon>Microvirga</taxon>
    </lineage>
</organism>
<sequence>MAYASSTSDMNSSTLHLRPVVEDDAQDLFGLLSLCYAEYPGCFVDPHDDLPDLLSPSASYAGTGGAFWVVDDERGRVCACVAVDFPESGTAELHRLYVRPDQRGRGLGAALVRRAESHARAKGAGRIVLWSDTRFTTSHRLYRRWGYAQIDGQRQLMDISKTVEYRFEKELQDASLANSLRIA</sequence>
<dbReference type="RefSeq" id="WP_181052973.1">
    <property type="nucleotide sequence ID" value="NZ_JACDXJ010000001.1"/>
</dbReference>
<keyword evidence="4" id="KW-1185">Reference proteome</keyword>
<reference evidence="3 4" key="1">
    <citation type="submission" date="2020-07" db="EMBL/GenBank/DDBJ databases">
        <title>Draft genome and description of Microvirga mediterraneensis Marseille-Q2068 sp. nov.</title>
        <authorList>
            <person name="Boxberger M."/>
        </authorList>
    </citation>
    <scope>NUCLEOTIDE SEQUENCE [LARGE SCALE GENOMIC DNA]</scope>
    <source>
        <strain evidence="3 4">Marseille-Q2068</strain>
    </source>
</reference>
<name>A0A838BQ03_9HYPH</name>
<dbReference type="InterPro" id="IPR000182">
    <property type="entry name" value="GNAT_dom"/>
</dbReference>
<dbReference type="PANTHER" id="PTHR13947">
    <property type="entry name" value="GNAT FAMILY N-ACETYLTRANSFERASE"/>
    <property type="match status" value="1"/>
</dbReference>
<dbReference type="CDD" id="cd04301">
    <property type="entry name" value="NAT_SF"/>
    <property type="match status" value="1"/>
</dbReference>
<dbReference type="PANTHER" id="PTHR13947:SF37">
    <property type="entry name" value="LD18367P"/>
    <property type="match status" value="1"/>
</dbReference>
<dbReference type="InterPro" id="IPR016181">
    <property type="entry name" value="Acyl_CoA_acyltransferase"/>
</dbReference>
<protein>
    <submittedName>
        <fullName evidence="3">GNAT family N-acetyltransferase</fullName>
    </submittedName>
</protein>
<evidence type="ECO:0000313" key="4">
    <source>
        <dbReference type="Proteomes" id="UP000572984"/>
    </source>
</evidence>
<dbReference type="EMBL" id="JACDXJ010000001">
    <property type="protein sequence ID" value="MBA1157508.1"/>
    <property type="molecule type" value="Genomic_DNA"/>
</dbReference>
<comment type="caution">
    <text evidence="3">The sequence shown here is derived from an EMBL/GenBank/DDBJ whole genome shotgun (WGS) entry which is preliminary data.</text>
</comment>
<accession>A0A838BQ03</accession>
<dbReference type="Gene3D" id="3.40.630.30">
    <property type="match status" value="1"/>
</dbReference>
<dbReference type="AlphaFoldDB" id="A0A838BQ03"/>
<dbReference type="GO" id="GO:0008080">
    <property type="term" value="F:N-acetyltransferase activity"/>
    <property type="evidence" value="ECO:0007669"/>
    <property type="project" value="InterPro"/>
</dbReference>
<evidence type="ECO:0000259" key="2">
    <source>
        <dbReference type="PROSITE" id="PS51186"/>
    </source>
</evidence>
<dbReference type="SUPFAM" id="SSF55729">
    <property type="entry name" value="Acyl-CoA N-acyltransferases (Nat)"/>
    <property type="match status" value="1"/>
</dbReference>
<dbReference type="Proteomes" id="UP000572984">
    <property type="component" value="Unassembled WGS sequence"/>
</dbReference>